<name>A0A9D4B1L4_9SAUR</name>
<protein>
    <submittedName>
        <fullName evidence="1">Uncharacterized protein</fullName>
    </submittedName>
</protein>
<dbReference type="EMBL" id="JAHDVG010000474">
    <property type="protein sequence ID" value="KAH1178303.1"/>
    <property type="molecule type" value="Genomic_DNA"/>
</dbReference>
<comment type="caution">
    <text evidence="1">The sequence shown here is derived from an EMBL/GenBank/DDBJ whole genome shotgun (WGS) entry which is preliminary data.</text>
</comment>
<organism evidence="1 2">
    <name type="scientific">Mauremys mutica</name>
    <name type="common">yellowpond turtle</name>
    <dbReference type="NCBI Taxonomy" id="74926"/>
    <lineage>
        <taxon>Eukaryota</taxon>
        <taxon>Metazoa</taxon>
        <taxon>Chordata</taxon>
        <taxon>Craniata</taxon>
        <taxon>Vertebrata</taxon>
        <taxon>Euteleostomi</taxon>
        <taxon>Archelosauria</taxon>
        <taxon>Testudinata</taxon>
        <taxon>Testudines</taxon>
        <taxon>Cryptodira</taxon>
        <taxon>Durocryptodira</taxon>
        <taxon>Testudinoidea</taxon>
        <taxon>Geoemydidae</taxon>
        <taxon>Geoemydinae</taxon>
        <taxon>Mauremys</taxon>
    </lineage>
</organism>
<dbReference type="AlphaFoldDB" id="A0A9D4B1L4"/>
<reference evidence="1" key="1">
    <citation type="submission" date="2021-09" db="EMBL/GenBank/DDBJ databases">
        <title>The genome of Mauremys mutica provides insights into the evolution of semi-aquatic lifestyle.</title>
        <authorList>
            <person name="Gong S."/>
            <person name="Gao Y."/>
        </authorList>
    </citation>
    <scope>NUCLEOTIDE SEQUENCE</scope>
    <source>
        <strain evidence="1">MM-2020</strain>
        <tissue evidence="1">Muscle</tissue>
    </source>
</reference>
<evidence type="ECO:0000313" key="2">
    <source>
        <dbReference type="Proteomes" id="UP000827986"/>
    </source>
</evidence>
<sequence>MELRLLVQQTANQWTSLLLILLPRAAILKNSTVKVNTCSLQMSRLLTPPTVVWGKVGFVSEALCCAYNILCSESTHKVRGFVHAHEQIKLTVCRACNTSLVS</sequence>
<evidence type="ECO:0000313" key="1">
    <source>
        <dbReference type="EMBL" id="KAH1178303.1"/>
    </source>
</evidence>
<accession>A0A9D4B1L4</accession>
<keyword evidence="2" id="KW-1185">Reference proteome</keyword>
<proteinExistence type="predicted"/>
<gene>
    <name evidence="1" type="ORF">KIL84_012005</name>
</gene>
<dbReference type="Proteomes" id="UP000827986">
    <property type="component" value="Unassembled WGS sequence"/>
</dbReference>